<feature type="transmembrane region" description="Helical" evidence="4">
    <location>
        <begin position="12"/>
        <end position="32"/>
    </location>
</feature>
<dbReference type="GO" id="GO:0006508">
    <property type="term" value="P:proteolysis"/>
    <property type="evidence" value="ECO:0007669"/>
    <property type="project" value="InterPro"/>
</dbReference>
<evidence type="ECO:0008006" key="9">
    <source>
        <dbReference type="Google" id="ProtNLM"/>
    </source>
</evidence>
<dbReference type="Gene3D" id="3.30.70.80">
    <property type="entry name" value="Peptidase S8 propeptide/proteinase inhibitor I9"/>
    <property type="match status" value="1"/>
</dbReference>
<keyword evidence="4" id="KW-0812">Transmembrane</keyword>
<comment type="caution">
    <text evidence="3">Lacks conserved residue(s) required for the propagation of feature annotation.</text>
</comment>
<dbReference type="InterPro" id="IPR010259">
    <property type="entry name" value="S8pro/Inhibitor_I9"/>
</dbReference>
<dbReference type="Gene3D" id="3.40.50.200">
    <property type="entry name" value="Peptidase S8/S53 domain"/>
    <property type="match status" value="1"/>
</dbReference>
<proteinExistence type="inferred from homology"/>
<evidence type="ECO:0000313" key="7">
    <source>
        <dbReference type="EMBL" id="KAK3001726.1"/>
    </source>
</evidence>
<evidence type="ECO:0000256" key="2">
    <source>
        <dbReference type="ARBA" id="ARBA00022729"/>
    </source>
</evidence>
<protein>
    <recommendedName>
        <fullName evidence="9">Subtilisin-like protease</fullName>
    </recommendedName>
</protein>
<accession>A0AA89AHC9</accession>
<dbReference type="Pfam" id="PF00082">
    <property type="entry name" value="Peptidase_S8"/>
    <property type="match status" value="1"/>
</dbReference>
<dbReference type="Proteomes" id="UP001188597">
    <property type="component" value="Unassembled WGS sequence"/>
</dbReference>
<keyword evidence="4" id="KW-1133">Transmembrane helix</keyword>
<keyword evidence="4" id="KW-0472">Membrane</keyword>
<dbReference type="PANTHER" id="PTHR10795">
    <property type="entry name" value="PROPROTEIN CONVERTASE SUBTILISIN/KEXIN"/>
    <property type="match status" value="1"/>
</dbReference>
<dbReference type="Pfam" id="PF05922">
    <property type="entry name" value="Inhibitor_I9"/>
    <property type="match status" value="1"/>
</dbReference>
<evidence type="ECO:0000259" key="5">
    <source>
        <dbReference type="Pfam" id="PF00082"/>
    </source>
</evidence>
<dbReference type="CDD" id="cd04852">
    <property type="entry name" value="Peptidases_S8_3"/>
    <property type="match status" value="1"/>
</dbReference>
<feature type="domain" description="Inhibitor I9" evidence="6">
    <location>
        <begin position="48"/>
        <end position="124"/>
    </location>
</feature>
<evidence type="ECO:0000256" key="1">
    <source>
        <dbReference type="ARBA" id="ARBA00011073"/>
    </source>
</evidence>
<dbReference type="Gene3D" id="3.50.30.30">
    <property type="match status" value="1"/>
</dbReference>
<dbReference type="EMBL" id="JAVXUP010002723">
    <property type="protein sequence ID" value="KAK3001726.1"/>
    <property type="molecule type" value="Genomic_DNA"/>
</dbReference>
<dbReference type="GO" id="GO:0004252">
    <property type="term" value="F:serine-type endopeptidase activity"/>
    <property type="evidence" value="ECO:0007669"/>
    <property type="project" value="InterPro"/>
</dbReference>
<comment type="similarity">
    <text evidence="1 3">Belongs to the peptidase S8 family.</text>
</comment>
<sequence length="370" mass="39478">MNIIPLNSQTRTVLAMGLLNVVPPLLLFTWFLSALHGTSASAETRRSTYIVHIVKSLMPKVFTSHHDWYSTTVDSLKSASNQSAPTLLHVYDNAVHGFSAVLSGDEVERLRSSPGFVSAYSDRIAMIDTTHTTDFLHLNPLTGLWPASDYGTDVIIGVIDCGVWPESASFKDDGMTKIPSRWKGTCEVGQEFNSSLCNLKLIGARYFNKGIASNPDVAIKIMNSTRDTEGYGTHTSSTAAGNYVKGALFFGYATGTARGVAQRARVAMYKVSWGFDRTYASDVVAGMDQAVADGVDIIFISLGFNKAPLYADPIAIASFGAMENGVLVSSSAGNDGPDFGTLLNGVLWALTVAAGSIDRSFGGTLTLGNG</sequence>
<dbReference type="SUPFAM" id="SSF52743">
    <property type="entry name" value="Subtilisin-like"/>
    <property type="match status" value="1"/>
</dbReference>
<dbReference type="InterPro" id="IPR000209">
    <property type="entry name" value="Peptidase_S8/S53_dom"/>
</dbReference>
<evidence type="ECO:0000256" key="4">
    <source>
        <dbReference type="SAM" id="Phobius"/>
    </source>
</evidence>
<comment type="caution">
    <text evidence="7">The sequence shown here is derived from an EMBL/GenBank/DDBJ whole genome shotgun (WGS) entry which is preliminary data.</text>
</comment>
<evidence type="ECO:0000256" key="3">
    <source>
        <dbReference type="PROSITE-ProRule" id="PRU01240"/>
    </source>
</evidence>
<name>A0AA89AHC9_9ASTE</name>
<evidence type="ECO:0000259" key="6">
    <source>
        <dbReference type="Pfam" id="PF05922"/>
    </source>
</evidence>
<keyword evidence="8" id="KW-1185">Reference proteome</keyword>
<dbReference type="PROSITE" id="PS51892">
    <property type="entry name" value="SUBTILASE"/>
    <property type="match status" value="1"/>
</dbReference>
<dbReference type="InterPro" id="IPR034197">
    <property type="entry name" value="Peptidases_S8_3"/>
</dbReference>
<dbReference type="InterPro" id="IPR037045">
    <property type="entry name" value="S8pro/Inhibitor_I9_sf"/>
</dbReference>
<organism evidence="7 8">
    <name type="scientific">Escallonia herrerae</name>
    <dbReference type="NCBI Taxonomy" id="1293975"/>
    <lineage>
        <taxon>Eukaryota</taxon>
        <taxon>Viridiplantae</taxon>
        <taxon>Streptophyta</taxon>
        <taxon>Embryophyta</taxon>
        <taxon>Tracheophyta</taxon>
        <taxon>Spermatophyta</taxon>
        <taxon>Magnoliopsida</taxon>
        <taxon>eudicotyledons</taxon>
        <taxon>Gunneridae</taxon>
        <taxon>Pentapetalae</taxon>
        <taxon>asterids</taxon>
        <taxon>campanulids</taxon>
        <taxon>Escalloniales</taxon>
        <taxon>Escalloniaceae</taxon>
        <taxon>Escallonia</taxon>
    </lineage>
</organism>
<feature type="domain" description="Peptidase S8/S53" evidence="5">
    <location>
        <begin position="151"/>
        <end position="358"/>
    </location>
</feature>
<dbReference type="AlphaFoldDB" id="A0AA89AHC9"/>
<dbReference type="FunFam" id="3.30.70.80:FF:000003">
    <property type="entry name" value="Subtilisin-like protease SBT1.9"/>
    <property type="match status" value="1"/>
</dbReference>
<dbReference type="InterPro" id="IPR045051">
    <property type="entry name" value="SBT"/>
</dbReference>
<reference evidence="7" key="1">
    <citation type="submission" date="2022-12" db="EMBL/GenBank/DDBJ databases">
        <title>Draft genome assemblies for two species of Escallonia (Escalloniales).</title>
        <authorList>
            <person name="Chanderbali A."/>
            <person name="Dervinis C."/>
            <person name="Anghel I."/>
            <person name="Soltis D."/>
            <person name="Soltis P."/>
            <person name="Zapata F."/>
        </authorList>
    </citation>
    <scope>NUCLEOTIDE SEQUENCE</scope>
    <source>
        <strain evidence="7">UCBG64.0493</strain>
        <tissue evidence="7">Leaf</tissue>
    </source>
</reference>
<keyword evidence="2" id="KW-0732">Signal</keyword>
<dbReference type="InterPro" id="IPR036852">
    <property type="entry name" value="Peptidase_S8/S53_dom_sf"/>
</dbReference>
<gene>
    <name evidence="7" type="ORF">RJ639_021784</name>
</gene>
<evidence type="ECO:0000313" key="8">
    <source>
        <dbReference type="Proteomes" id="UP001188597"/>
    </source>
</evidence>